<dbReference type="PANTHER" id="PTHR44845:SF6">
    <property type="entry name" value="BETA-ALANINE-ACTIVATING ENZYME"/>
    <property type="match status" value="1"/>
</dbReference>
<dbReference type="Pfam" id="PF00550">
    <property type="entry name" value="PP-binding"/>
    <property type="match status" value="1"/>
</dbReference>
<keyword evidence="2" id="KW-0597">Phosphoprotein</keyword>
<dbReference type="Gene3D" id="3.30.300.30">
    <property type="match status" value="1"/>
</dbReference>
<proteinExistence type="predicted"/>
<dbReference type="AlphaFoldDB" id="A0A0L7T1Y6"/>
<dbReference type="RefSeq" id="WP_052899899.1">
    <property type="nucleotide sequence ID" value="NZ_JRXE01000017.1"/>
</dbReference>
<evidence type="ECO:0000313" key="5">
    <source>
        <dbReference type="EMBL" id="KOC94824.1"/>
    </source>
</evidence>
<dbReference type="CDD" id="cd05930">
    <property type="entry name" value="A_NRPS"/>
    <property type="match status" value="1"/>
</dbReference>
<dbReference type="PROSITE" id="PS50075">
    <property type="entry name" value="CARRIER"/>
    <property type="match status" value="1"/>
</dbReference>
<dbReference type="Pfam" id="PF07993">
    <property type="entry name" value="NAD_binding_4"/>
    <property type="match status" value="1"/>
</dbReference>
<dbReference type="Pfam" id="PF00501">
    <property type="entry name" value="AMP-binding"/>
    <property type="match status" value="1"/>
</dbReference>
<dbReference type="Gene3D" id="1.10.1200.10">
    <property type="entry name" value="ACP-like"/>
    <property type="match status" value="1"/>
</dbReference>
<dbReference type="Proteomes" id="UP000037088">
    <property type="component" value="Unassembled WGS sequence"/>
</dbReference>
<evidence type="ECO:0000313" key="7">
    <source>
        <dbReference type="Proteomes" id="UP000037088"/>
    </source>
</evidence>
<dbReference type="InterPro" id="IPR025110">
    <property type="entry name" value="AMP-bd_C"/>
</dbReference>
<gene>
    <name evidence="4" type="ORF">NG42_13075</name>
    <name evidence="5" type="ORF">NG43_03335</name>
</gene>
<dbReference type="STRING" id="1560201.NG42_13075"/>
<dbReference type="SUPFAM" id="SSF56801">
    <property type="entry name" value="Acetyl-CoA synthetase-like"/>
    <property type="match status" value="1"/>
</dbReference>
<dbReference type="SUPFAM" id="SSF51735">
    <property type="entry name" value="NAD(P)-binding Rossmann-fold domains"/>
    <property type="match status" value="1"/>
</dbReference>
<keyword evidence="1" id="KW-0596">Phosphopantetheine</keyword>
<dbReference type="InterPro" id="IPR036736">
    <property type="entry name" value="ACP-like_sf"/>
</dbReference>
<dbReference type="Gene3D" id="3.40.50.980">
    <property type="match status" value="2"/>
</dbReference>
<dbReference type="InterPro" id="IPR036291">
    <property type="entry name" value="NAD(P)-bd_dom_sf"/>
</dbReference>
<evidence type="ECO:0000256" key="1">
    <source>
        <dbReference type="ARBA" id="ARBA00022450"/>
    </source>
</evidence>
<dbReference type="SUPFAM" id="SSF47336">
    <property type="entry name" value="ACP-like"/>
    <property type="match status" value="1"/>
</dbReference>
<protein>
    <recommendedName>
        <fullName evidence="3">Carrier domain-containing protein</fullName>
    </recommendedName>
</protein>
<dbReference type="InterPro" id="IPR000873">
    <property type="entry name" value="AMP-dep_synth/lig_dom"/>
</dbReference>
<dbReference type="CDD" id="cd05235">
    <property type="entry name" value="SDR_e1"/>
    <property type="match status" value="1"/>
</dbReference>
<dbReference type="InterPro" id="IPR010071">
    <property type="entry name" value="AA_adenyl_dom"/>
</dbReference>
<dbReference type="Gene3D" id="2.30.38.10">
    <property type="entry name" value="Luciferase, Domain 3"/>
    <property type="match status" value="1"/>
</dbReference>
<dbReference type="InterPro" id="IPR045851">
    <property type="entry name" value="AMP-bd_C_sf"/>
</dbReference>
<dbReference type="EMBL" id="JRXE01000017">
    <property type="protein sequence ID" value="KOC89256.1"/>
    <property type="molecule type" value="Genomic_DNA"/>
</dbReference>
<dbReference type="NCBIfam" id="TIGR01746">
    <property type="entry name" value="Thioester-redct"/>
    <property type="match status" value="1"/>
</dbReference>
<comment type="caution">
    <text evidence="4">The sequence shown here is derived from an EMBL/GenBank/DDBJ whole genome shotgun (WGS) entry which is preliminary data.</text>
</comment>
<dbReference type="InterPro" id="IPR013120">
    <property type="entry name" value="FAR_NAD-bd"/>
</dbReference>
<accession>A0A0L7T1Y6</accession>
<evidence type="ECO:0000256" key="2">
    <source>
        <dbReference type="ARBA" id="ARBA00022553"/>
    </source>
</evidence>
<feature type="domain" description="Carrier" evidence="3">
    <location>
        <begin position="529"/>
        <end position="604"/>
    </location>
</feature>
<sequence>MEQFFLRSNGHNIGQKSAPANESGLIDLFLKHVNASPQHPAIITPEHTVNYAELAQRASALAICLQERDIDYEMPVAILLPPGIENIICQLAILWSGGSCVPLDPGLPDTRLSYMLQNLAVDVILTNKSARRDDLPGRQILLENITPPAGAKQPISHYKLQQHHRSHILFTSGSVGRPKAVEIEARGIIRLVLNTHYVSFSTTDRVAAIANPTFDASLFEVWGALLNGAAVVIIPKETVVDPWLFASALQQYSVSVMFITTALFNLVATTCPQAFRYLNTLLVGGEVANRATLIKVLNSAPPRHLIAVYGPTECTVFALSCELHSAEEVSEDVPLGLPIDNTCAWVLDNQQQPVAAGVIGNLYIGGEGVARGYWNQPELNHRHFSTFQTEGESQPQRLYFTGDLAWQRDDGMFMFAGRLDNQIKIRGHRVELEEIEHQLLESELLQAAAVCVIKSSRAEPYLIGFIVPVLPNRFAKSEIELWLKQRLPGYMLPRMMVVNSLPMTASGKIDRRRLLAEFQQKNCLTPADFDTQHNESVILRIWQEVLDAPELTLDDDFFQWGGNSLQAARVVTEVGRSLGRRVSVQNLYDAPSPRWMALSLQHDEAGKPQDPCAIMRNDSRLPPDIQPHASPLTASRNVVLLTGASGFLGAFFLRDLLLQHDTERVICLVRAASNAEARLRLKQNLQQYGLWQPAFDGRIEALVSDIAQPHLALDKVSYEHLAQQCDLIYHLAAHVNYIQPYSAHYAANVLGTLNVLRFAVKGKTKPLHYVSTIAVFGPASLLSPVTRIYEGDDLAPFLAGMQYASGYSQSQWVVEQLIWQAKERGIPLAVYRPGFITGDSESGAGNPSDFIARLIKGCIKLGASPLLFNQRDEFVPVDYVSAALLHISRNHANLAKAYHLVPPDPEQSVDFNAFFELLNQCGYPLQPLSYTEWLARLEADQSAENPLTPLLPMLSEAVYRQKTRWELYENMPVYDARNMKLATEEMSFPPFIPMNHPLLMRYLNYWRATGILT</sequence>
<dbReference type="InterPro" id="IPR010080">
    <property type="entry name" value="Thioester_reductase-like_dom"/>
</dbReference>
<evidence type="ECO:0000313" key="6">
    <source>
        <dbReference type="Proteomes" id="UP000036851"/>
    </source>
</evidence>
<dbReference type="NCBIfam" id="TIGR01733">
    <property type="entry name" value="AA-adenyl-dom"/>
    <property type="match status" value="1"/>
</dbReference>
<dbReference type="Proteomes" id="UP000036851">
    <property type="component" value="Unassembled WGS sequence"/>
</dbReference>
<reference evidence="6 7" key="1">
    <citation type="journal article" date="2015" name="Int. J. Syst. Evol. Microbiol.">
        <title>Erwinia iniecta sp. nov., isolated from Russian wheat aphids (Diuraphis noxia).</title>
        <authorList>
            <person name="Campillo T."/>
            <person name="Luna E."/>
            <person name="Portier P."/>
            <person name="Fischer-Le Saux M."/>
            <person name="Lapitan N."/>
            <person name="Tisserat N.A."/>
            <person name="Leach J.E."/>
        </authorList>
    </citation>
    <scope>NUCLEOTIDE SEQUENCE [LARGE SCALE GENOMIC DNA]</scope>
    <source>
        <strain evidence="4 7">B120</strain>
        <strain evidence="5 6">B149</strain>
    </source>
</reference>
<dbReference type="PATRIC" id="fig|1560201.3.peg.2784"/>
<dbReference type="InterPro" id="IPR009081">
    <property type="entry name" value="PP-bd_ACP"/>
</dbReference>
<evidence type="ECO:0000259" key="3">
    <source>
        <dbReference type="PROSITE" id="PS50075"/>
    </source>
</evidence>
<evidence type="ECO:0000313" key="4">
    <source>
        <dbReference type="EMBL" id="KOC89256.1"/>
    </source>
</evidence>
<dbReference type="Pfam" id="PF13193">
    <property type="entry name" value="AMP-binding_C"/>
    <property type="match status" value="1"/>
</dbReference>
<keyword evidence="7" id="KW-1185">Reference proteome</keyword>
<organism evidence="4 7">
    <name type="scientific">Winslowiella iniecta</name>
    <dbReference type="NCBI Taxonomy" id="1560201"/>
    <lineage>
        <taxon>Bacteria</taxon>
        <taxon>Pseudomonadati</taxon>
        <taxon>Pseudomonadota</taxon>
        <taxon>Gammaproteobacteria</taxon>
        <taxon>Enterobacterales</taxon>
        <taxon>Erwiniaceae</taxon>
        <taxon>Winslowiella</taxon>
    </lineage>
</organism>
<name>A0A0L7T1Y6_9GAMM</name>
<dbReference type="PANTHER" id="PTHR44845">
    <property type="entry name" value="CARRIER DOMAIN-CONTAINING PROTEIN"/>
    <property type="match status" value="1"/>
</dbReference>
<dbReference type="OrthoDB" id="9757559at2"/>
<dbReference type="EMBL" id="JRXF01000003">
    <property type="protein sequence ID" value="KOC94824.1"/>
    <property type="molecule type" value="Genomic_DNA"/>
</dbReference>
<dbReference type="Gene3D" id="3.40.50.720">
    <property type="entry name" value="NAD(P)-binding Rossmann-like Domain"/>
    <property type="match status" value="1"/>
</dbReference>